<feature type="domain" description="GH18" evidence="3">
    <location>
        <begin position="71"/>
        <end position="410"/>
    </location>
</feature>
<dbReference type="PANTHER" id="PTHR11177">
    <property type="entry name" value="CHITINASE"/>
    <property type="match status" value="1"/>
</dbReference>
<sequence length="423" mass="47091">MNDNNDSQEITLDSNNTFEIDIPKDNSTWTATVTKPNGYKATLSTSSFSADNDSQNIEIQFEQRAPIESGKKVVGYWANWKGAMQSSSTNMAESQYYTNDVAPYTHVLYSFLTLAKNPNPDNPSNTEWDGTAIYESMTAKDVLGLMKVYPEGTAGWEREDNWMRSRVDGLIEATHKTDGKFIWALGGWSDLQQTISPAQVDKLVDMMVQLLKQSGDGIDFDWEHINQLANGQPNPNAKEEQAVLAETMLKLRQKLDAAGMQDKEIGYTTRFNAFMTDSKKYGFAGFKSDGEGIAIDNWLKANGSSLNKVVNWVNIMAYDVGPSYMPNGKTWNMDVYKDVLDTFKARVNPELIVLGFEPGFQAAGGVWEGMDVSKQAVNYVAENNYGGSMFWAINLPNPAVDGSKLGLNSDILADYSKEKFEIE</sequence>
<dbReference type="Gene3D" id="3.20.20.80">
    <property type="entry name" value="Glycosidases"/>
    <property type="match status" value="1"/>
</dbReference>
<evidence type="ECO:0000256" key="1">
    <source>
        <dbReference type="ARBA" id="ARBA00000822"/>
    </source>
</evidence>
<gene>
    <name evidence="4" type="ORF">CDH04_06110</name>
</gene>
<dbReference type="GO" id="GO:0005975">
    <property type="term" value="P:carbohydrate metabolic process"/>
    <property type="evidence" value="ECO:0007669"/>
    <property type="project" value="InterPro"/>
</dbReference>
<evidence type="ECO:0000256" key="2">
    <source>
        <dbReference type="ARBA" id="ARBA00012729"/>
    </source>
</evidence>
<organism evidence="4 5">
    <name type="scientific">Francisella adeliensis</name>
    <dbReference type="NCBI Taxonomy" id="2007306"/>
    <lineage>
        <taxon>Bacteria</taxon>
        <taxon>Pseudomonadati</taxon>
        <taxon>Pseudomonadota</taxon>
        <taxon>Gammaproteobacteria</taxon>
        <taxon>Thiotrichales</taxon>
        <taxon>Francisellaceae</taxon>
        <taxon>Francisella</taxon>
    </lineage>
</organism>
<accession>A0A2Z4Y0X2</accession>
<evidence type="ECO:0000313" key="5">
    <source>
        <dbReference type="Proteomes" id="UP000251120"/>
    </source>
</evidence>
<evidence type="ECO:0000259" key="3">
    <source>
        <dbReference type="PROSITE" id="PS51910"/>
    </source>
</evidence>
<dbReference type="SUPFAM" id="SSF51445">
    <property type="entry name" value="(Trans)glycosidases"/>
    <property type="match status" value="1"/>
</dbReference>
<dbReference type="GO" id="GO:0008843">
    <property type="term" value="F:endochitinase activity"/>
    <property type="evidence" value="ECO:0007669"/>
    <property type="project" value="UniProtKB-EC"/>
</dbReference>
<dbReference type="Pfam" id="PF00704">
    <property type="entry name" value="Glyco_hydro_18"/>
    <property type="match status" value="1"/>
</dbReference>
<dbReference type="PROSITE" id="PS51910">
    <property type="entry name" value="GH18_2"/>
    <property type="match status" value="1"/>
</dbReference>
<evidence type="ECO:0000313" key="4">
    <source>
        <dbReference type="EMBL" id="AXA34740.1"/>
    </source>
</evidence>
<dbReference type="GO" id="GO:0008061">
    <property type="term" value="F:chitin binding"/>
    <property type="evidence" value="ECO:0007669"/>
    <property type="project" value="InterPro"/>
</dbReference>
<dbReference type="InterPro" id="IPR011583">
    <property type="entry name" value="Chitinase_II/V-like_cat"/>
</dbReference>
<dbReference type="InterPro" id="IPR050314">
    <property type="entry name" value="Glycosyl_Hydrlase_18"/>
</dbReference>
<dbReference type="InterPro" id="IPR017853">
    <property type="entry name" value="GH"/>
</dbReference>
<reference evidence="4 5" key="1">
    <citation type="submission" date="2017-06" db="EMBL/GenBank/DDBJ databases">
        <title>Complete genome of Francisella adeliensis.</title>
        <authorList>
            <person name="Vallesi A."/>
            <person name="Sjodin A."/>
        </authorList>
    </citation>
    <scope>NUCLEOTIDE SEQUENCE [LARGE SCALE GENOMIC DNA]</scope>
    <source>
        <strain evidence="4 5">FDC440</strain>
    </source>
</reference>
<name>A0A2Z4Y0X2_9GAMM</name>
<dbReference type="SMART" id="SM00636">
    <property type="entry name" value="Glyco_18"/>
    <property type="match status" value="1"/>
</dbReference>
<dbReference type="EC" id="3.2.1.14" evidence="2"/>
<dbReference type="PANTHER" id="PTHR11177:SF317">
    <property type="entry name" value="CHITINASE 12-RELATED"/>
    <property type="match status" value="1"/>
</dbReference>
<proteinExistence type="predicted"/>
<dbReference type="EMBL" id="CP021781">
    <property type="protein sequence ID" value="AXA34740.1"/>
    <property type="molecule type" value="Genomic_DNA"/>
</dbReference>
<dbReference type="KEGG" id="fad:CDH04_06110"/>
<protein>
    <recommendedName>
        <fullName evidence="2">chitinase</fullName>
        <ecNumber evidence="2">3.2.1.14</ecNumber>
    </recommendedName>
</protein>
<comment type="catalytic activity">
    <reaction evidence="1">
        <text>Random endo-hydrolysis of N-acetyl-beta-D-glucosaminide (1-&gt;4)-beta-linkages in chitin and chitodextrins.</text>
        <dbReference type="EC" id="3.2.1.14"/>
    </reaction>
</comment>
<dbReference type="Proteomes" id="UP000251120">
    <property type="component" value="Chromosome"/>
</dbReference>
<dbReference type="InterPro" id="IPR001223">
    <property type="entry name" value="Glyco_hydro18_cat"/>
</dbReference>
<dbReference type="AlphaFoldDB" id="A0A2Z4Y0X2"/>